<dbReference type="EMBL" id="CDPU01000197">
    <property type="protein sequence ID" value="CEO57958.1"/>
    <property type="molecule type" value="Genomic_DNA"/>
</dbReference>
<dbReference type="GO" id="GO:0008270">
    <property type="term" value="F:zinc ion binding"/>
    <property type="evidence" value="ECO:0007669"/>
    <property type="project" value="InterPro"/>
</dbReference>
<organism evidence="8">
    <name type="scientific">Bionectria ochroleuca</name>
    <name type="common">Gliocladium roseum</name>
    <dbReference type="NCBI Taxonomy" id="29856"/>
    <lineage>
        <taxon>Eukaryota</taxon>
        <taxon>Fungi</taxon>
        <taxon>Dikarya</taxon>
        <taxon>Ascomycota</taxon>
        <taxon>Pezizomycotina</taxon>
        <taxon>Sordariomycetes</taxon>
        <taxon>Hypocreomycetidae</taxon>
        <taxon>Hypocreales</taxon>
        <taxon>Bionectriaceae</taxon>
        <taxon>Clonostachys</taxon>
    </lineage>
</organism>
<dbReference type="GO" id="GO:0003677">
    <property type="term" value="F:DNA binding"/>
    <property type="evidence" value="ECO:0007669"/>
    <property type="project" value="UniProtKB-KW"/>
</dbReference>
<keyword evidence="1" id="KW-0862">Zinc</keyword>
<evidence type="ECO:0000256" key="4">
    <source>
        <dbReference type="ARBA" id="ARBA00023163"/>
    </source>
</evidence>
<evidence type="ECO:0000256" key="1">
    <source>
        <dbReference type="ARBA" id="ARBA00022833"/>
    </source>
</evidence>
<name>A0A0B7KK12_BIOOC</name>
<dbReference type="InterPro" id="IPR007219">
    <property type="entry name" value="XnlR_reg_dom"/>
</dbReference>
<evidence type="ECO:0000256" key="6">
    <source>
        <dbReference type="SAM" id="MobiDB-lite"/>
    </source>
</evidence>
<dbReference type="CDD" id="cd12148">
    <property type="entry name" value="fungal_TF_MHR"/>
    <property type="match status" value="1"/>
</dbReference>
<gene>
    <name evidence="8" type="ORF">BN869_000014016_1</name>
</gene>
<evidence type="ECO:0000256" key="5">
    <source>
        <dbReference type="ARBA" id="ARBA00023242"/>
    </source>
</evidence>
<dbReference type="InterPro" id="IPR052073">
    <property type="entry name" value="Amide_Lactam_Regulators"/>
</dbReference>
<feature type="region of interest" description="Disordered" evidence="6">
    <location>
        <begin position="642"/>
        <end position="664"/>
    </location>
</feature>
<feature type="region of interest" description="Disordered" evidence="6">
    <location>
        <begin position="105"/>
        <end position="141"/>
    </location>
</feature>
<feature type="non-terminal residue" evidence="8">
    <location>
        <position position="1"/>
    </location>
</feature>
<dbReference type="Pfam" id="PF04082">
    <property type="entry name" value="Fungal_trans"/>
    <property type="match status" value="1"/>
</dbReference>
<keyword evidence="3" id="KW-0238">DNA-binding</keyword>
<keyword evidence="2" id="KW-0805">Transcription regulation</keyword>
<accession>A0A0B7KK12</accession>
<feature type="domain" description="Xylanolytic transcriptional activator regulatory" evidence="7">
    <location>
        <begin position="249"/>
        <end position="467"/>
    </location>
</feature>
<evidence type="ECO:0000256" key="2">
    <source>
        <dbReference type="ARBA" id="ARBA00023015"/>
    </source>
</evidence>
<proteinExistence type="predicted"/>
<sequence>ERKVRCDLALSGTPCTRCVNKDRVAQCVLVSRPTPNDTARRKRSAAQNNSDEPPRKNARNPALDRSESSSTTTNPVTETIPSALLDAEQANTHNRSRSVRLTYSGISPASSRQHSSLSQDGSTIELLQDETDPSGPAPYAMSEDDAHLQTLYRMSQSDTAHLTPETARTAHQPPRRIFQYYGDFNALSLLGEAIGCPNRRRLVQVELDGPQSALAKQRELSRLDEIDQAYLAARNVHDLPDNETCDTMLNLFFKHVFPYTPVVDRCQLVADRQAGNCSTFLLYAIFSITVPYSKPMTLHDMGFDSVTHAQRTFFSRARLLFDFGCEENQLSLLQGSFLLSSFQNSFAPDKDFRFWLNQAMHIATLMGLHRRNVEYELQPSVQRVCRRIWWLLYQRDIMFMLAGFENVRHINDEEVDSRPVCHADWLETPPTAMLPVIPDIEIEFFIENCKLTKLGAQCLRLSLNTDVAPSMVNVREIGQAIVTWRTNLPPGLRAEGSLYGNSTDIWQSVILTFGFRLECLFYRTIRRFSSSLSPSDLEWVNQRLLGAMFDLSTVLRRAMALDILSTGPPSLIVCTTQLLALQIDTVLSPQCSRGTRHALKADINAMLAHLEDVKDCWLNAKWASRVFGWVVSRTGLSLREPEISRGSTANGPGGNSGHSSLNLPEGMVQQLQPGCLNDNSDKSYQGNALLDPSEGLPETWFQDMINSGILEEQDQGIYDIMNLRMAF</sequence>
<evidence type="ECO:0000259" key="7">
    <source>
        <dbReference type="Pfam" id="PF04082"/>
    </source>
</evidence>
<reference evidence="8" key="1">
    <citation type="submission" date="2015-01" db="EMBL/GenBank/DDBJ databases">
        <authorList>
            <person name="Durling Mikael"/>
        </authorList>
    </citation>
    <scope>NUCLEOTIDE SEQUENCE</scope>
</reference>
<dbReference type="PANTHER" id="PTHR47171:SF3">
    <property type="entry name" value="FARA-RELATED"/>
    <property type="match status" value="1"/>
</dbReference>
<feature type="compositionally biased region" description="Polar residues" evidence="6">
    <location>
        <begin position="68"/>
        <end position="80"/>
    </location>
</feature>
<feature type="compositionally biased region" description="Polar residues" evidence="6">
    <location>
        <begin position="105"/>
        <end position="122"/>
    </location>
</feature>
<dbReference type="GO" id="GO:0006351">
    <property type="term" value="P:DNA-templated transcription"/>
    <property type="evidence" value="ECO:0007669"/>
    <property type="project" value="InterPro"/>
</dbReference>
<feature type="region of interest" description="Disordered" evidence="6">
    <location>
        <begin position="34"/>
        <end position="82"/>
    </location>
</feature>
<evidence type="ECO:0000256" key="3">
    <source>
        <dbReference type="ARBA" id="ARBA00023125"/>
    </source>
</evidence>
<dbReference type="AlphaFoldDB" id="A0A0B7KK12"/>
<keyword evidence="5" id="KW-0539">Nucleus</keyword>
<keyword evidence="4" id="KW-0804">Transcription</keyword>
<protein>
    <recommendedName>
        <fullName evidence="7">Xylanolytic transcriptional activator regulatory domain-containing protein</fullName>
    </recommendedName>
</protein>
<dbReference type="PANTHER" id="PTHR47171">
    <property type="entry name" value="FARA-RELATED"/>
    <property type="match status" value="1"/>
</dbReference>
<evidence type="ECO:0000313" key="8">
    <source>
        <dbReference type="EMBL" id="CEO57958.1"/>
    </source>
</evidence>